<dbReference type="Gene3D" id="1.20.1260.120">
    <property type="entry name" value="Protein of unknown function DUF2935"/>
    <property type="match status" value="1"/>
</dbReference>
<organism evidence="1 2">
    <name type="scientific">Candidatus Onthousia excrementipullorum</name>
    <dbReference type="NCBI Taxonomy" id="2840884"/>
    <lineage>
        <taxon>Bacteria</taxon>
        <taxon>Bacillati</taxon>
        <taxon>Bacillota</taxon>
        <taxon>Bacilli</taxon>
        <taxon>Candidatus Onthousia</taxon>
    </lineage>
</organism>
<dbReference type="EMBL" id="DVHC01000025">
    <property type="protein sequence ID" value="HIR58839.1"/>
    <property type="molecule type" value="Genomic_DNA"/>
</dbReference>
<evidence type="ECO:0000313" key="1">
    <source>
        <dbReference type="EMBL" id="HIR58839.1"/>
    </source>
</evidence>
<evidence type="ECO:0000313" key="2">
    <source>
        <dbReference type="Proteomes" id="UP000824232"/>
    </source>
</evidence>
<gene>
    <name evidence="1" type="ORF">IAB38_02205</name>
</gene>
<dbReference type="Pfam" id="PF11155">
    <property type="entry name" value="DUF2935"/>
    <property type="match status" value="1"/>
</dbReference>
<dbReference type="SUPFAM" id="SSF158430">
    <property type="entry name" value="Bacillus cereus metalloprotein-like"/>
    <property type="match status" value="2"/>
</dbReference>
<dbReference type="InterPro" id="IPR021328">
    <property type="entry name" value="CotB-like"/>
</dbReference>
<comment type="caution">
    <text evidence="1">The sequence shown here is derived from an EMBL/GenBank/DDBJ whole genome shotgun (WGS) entry which is preliminary data.</text>
</comment>
<dbReference type="AlphaFoldDB" id="A0A9D1J370"/>
<sequence>MLTEEEFYKESIDTNLYYLRTLRDFCINIELSFYGDNPYKGRAALLARESQDLGREIVTLTNGKVPSKGLNYQIFYTEYTLPIERLTEKLFNLNLGTDITEMQLKLTPTDTFEVNDELITILTSFNDRATSIANEFINLAREIRGEMTSNNLFSYSYPTMYNFMIIEIELYIGELNRLKEMIRKDPIIALDTEYGYNITAYEITSFLRGLIDPNATSYIEVLNNILNEIYPQLLEDYNSLPLSPENQKDLTERSIAIIRRIRLLLSNMLRDLLDAKLYFIIEPLAIDNFYRDINYFLYILDADNKEV</sequence>
<name>A0A9D1J370_9FIRM</name>
<reference evidence="1" key="2">
    <citation type="journal article" date="2021" name="PeerJ">
        <title>Extensive microbial diversity within the chicken gut microbiome revealed by metagenomics and culture.</title>
        <authorList>
            <person name="Gilroy R."/>
            <person name="Ravi A."/>
            <person name="Getino M."/>
            <person name="Pursley I."/>
            <person name="Horton D.L."/>
            <person name="Alikhan N.F."/>
            <person name="Baker D."/>
            <person name="Gharbi K."/>
            <person name="Hall N."/>
            <person name="Watson M."/>
            <person name="Adriaenssens E.M."/>
            <person name="Foster-Nyarko E."/>
            <person name="Jarju S."/>
            <person name="Secka A."/>
            <person name="Antonio M."/>
            <person name="Oren A."/>
            <person name="Chaudhuri R.R."/>
            <person name="La Ragione R."/>
            <person name="Hildebrand F."/>
            <person name="Pallen M.J."/>
        </authorList>
    </citation>
    <scope>NUCLEOTIDE SEQUENCE</scope>
    <source>
        <strain evidence="1">CHK184-20233</strain>
    </source>
</reference>
<proteinExistence type="predicted"/>
<reference evidence="1" key="1">
    <citation type="submission" date="2020-10" db="EMBL/GenBank/DDBJ databases">
        <authorList>
            <person name="Gilroy R."/>
        </authorList>
    </citation>
    <scope>NUCLEOTIDE SEQUENCE</scope>
    <source>
        <strain evidence="1">CHK184-20233</strain>
    </source>
</reference>
<protein>
    <submittedName>
        <fullName evidence="1">DUF2935 domain-containing protein</fullName>
    </submittedName>
</protein>
<accession>A0A9D1J370</accession>
<dbReference type="Proteomes" id="UP000824232">
    <property type="component" value="Unassembled WGS sequence"/>
</dbReference>